<dbReference type="Pfam" id="PF14594">
    <property type="entry name" value="Sipho_Gp37"/>
    <property type="match status" value="1"/>
</dbReference>
<accession>A0A1I9SDG3</accession>
<feature type="domain" description="Gp28/Gp37-like" evidence="1">
    <location>
        <begin position="7"/>
        <end position="352"/>
    </location>
</feature>
<evidence type="ECO:0000313" key="3">
    <source>
        <dbReference type="Proteomes" id="UP000224592"/>
    </source>
</evidence>
<protein>
    <submittedName>
        <fullName evidence="2">Minor tail protein</fullName>
    </submittedName>
</protein>
<organism evidence="2 3">
    <name type="scientific">Streptomyces phage OlympicHelado</name>
    <dbReference type="NCBI Taxonomy" id="1897524"/>
    <lineage>
        <taxon>Viruses</taxon>
        <taxon>Duplodnaviria</taxon>
        <taxon>Heunggongvirae</taxon>
        <taxon>Uroviricota</taxon>
        <taxon>Caudoviricetes</taxon>
        <taxon>Rimavirus</taxon>
        <taxon>Rimavirus rima</taxon>
    </lineage>
</organism>
<reference evidence="2 3" key="1">
    <citation type="submission" date="2016-08" db="EMBL/GenBank/DDBJ databases">
        <authorList>
            <person name="Delwel I.O."/>
            <person name="Rosado J.E."/>
            <person name="Bhuiyan S."/>
            <person name="Layton S.R."/>
            <person name="Benjamin R.C."/>
            <person name="Hughes L.E."/>
            <person name="Garlena R.A."/>
            <person name="Russell D.A."/>
            <person name="Pope W.H."/>
            <person name="Jacobs-Sera D."/>
            <person name="Hendrix R.W."/>
            <person name="Hatfull G.F."/>
        </authorList>
    </citation>
    <scope>NUCLEOTIDE SEQUENCE [LARGE SCALE GENOMIC DNA]</scope>
</reference>
<proteinExistence type="predicted"/>
<gene>
    <name evidence="2" type="ORF">SEA_OLYMPICHELADO_25</name>
</gene>
<name>A0A1I9SDG3_9CAUD</name>
<dbReference type="Proteomes" id="UP000224592">
    <property type="component" value="Segment"/>
</dbReference>
<evidence type="ECO:0000313" key="2">
    <source>
        <dbReference type="EMBL" id="AOZ64890.1"/>
    </source>
</evidence>
<dbReference type="EMBL" id="KX670789">
    <property type="protein sequence ID" value="AOZ64890.1"/>
    <property type="molecule type" value="Genomic_DNA"/>
</dbReference>
<dbReference type="InterPro" id="IPR029432">
    <property type="entry name" value="Gp28/Gp37-like_dom"/>
</dbReference>
<sequence length="391" mass="44730">MMEAYTLDPLLRRQEVIDQFESLIWTERYQAYGDFEMDIFSNSRSRTLLKTGTKLAMNESHRIMTVETVEDSHDSEGRKMLKVKGRSIESILEDRIAKESLSDLTTSPKWTITDTPANVARKIFHDICVLGILDPMDVIPFINEGTFMPEDTIAEPVDPITVELDPTTVYNALTEICSVWNLGFRMLRYYDTSQLYFDVYTGSDRTTSQTLLAPVVFTHELDNLQNIKKLTTIEKAKNVAYVYSPAGFQKVYPVGVEPDVNGFERRILVVNATDITADNPNVESALLQRGREELAKNQAIQSLDGEINQFSQYKYGTHYNLGDIVEMRNDDGETNNMRVTEQIFVSDREGERTYPTLTVNTFITTGSWLSWMNNKVWQDLADDPTTWSEQP</sequence>
<evidence type="ECO:0000259" key="1">
    <source>
        <dbReference type="Pfam" id="PF14594"/>
    </source>
</evidence>